<organism evidence="2 6">
    <name type="scientific">Bacteroides intestinalis</name>
    <dbReference type="NCBI Taxonomy" id="329854"/>
    <lineage>
        <taxon>Bacteria</taxon>
        <taxon>Pseudomonadati</taxon>
        <taxon>Bacteroidota</taxon>
        <taxon>Bacteroidia</taxon>
        <taxon>Bacteroidales</taxon>
        <taxon>Bacteroidaceae</taxon>
        <taxon>Bacteroides</taxon>
    </lineage>
</organism>
<protein>
    <submittedName>
        <fullName evidence="2">Uncharacterized protein</fullName>
    </submittedName>
</protein>
<dbReference type="RefSeq" id="WP_007664376.1">
    <property type="nucleotide sequence ID" value="NZ_BAABZC010000001.1"/>
</dbReference>
<dbReference type="Proteomes" id="UP000291191">
    <property type="component" value="Unassembled WGS sequence"/>
</dbReference>
<evidence type="ECO:0000313" key="8">
    <source>
        <dbReference type="Proteomes" id="UP000291191"/>
    </source>
</evidence>
<reference evidence="4 8" key="2">
    <citation type="journal article" date="2019" name="Science, e1252229">
        <title>Invertible promoters mediate bacterial phase variation, antibiotic resistance, and host adaptation in the gut.</title>
        <authorList>
            <person name="Jiang X."/>
            <person name="Hall A.B."/>
            <person name="Arthur T.D."/>
            <person name="Plichta D.R."/>
            <person name="Covington C.T."/>
            <person name="Poyet M."/>
            <person name="Crothers J."/>
            <person name="Moses P.L."/>
            <person name="Tolonen A.C."/>
            <person name="Vlamakis H."/>
            <person name="Alm E.J."/>
            <person name="Xavier R.J."/>
        </authorList>
    </citation>
    <scope>NUCLEOTIDE SEQUENCE [LARGE SCALE GENOMIC DNA]</scope>
    <source>
        <strain evidence="8">bf_0095</strain>
        <strain evidence="4">Bf_0095</strain>
    </source>
</reference>
<dbReference type="AlphaFoldDB" id="A0A3E4INL8"/>
<name>A0A3E4INL8_9BACE</name>
<keyword evidence="8" id="KW-1185">Reference proteome</keyword>
<comment type="caution">
    <text evidence="2">The sequence shown here is derived from an EMBL/GenBank/DDBJ whole genome shotgun (WGS) entry which is preliminary data.</text>
</comment>
<dbReference type="EMBL" id="QRQM01000014">
    <property type="protein sequence ID" value="RHN05880.1"/>
    <property type="molecule type" value="Genomic_DNA"/>
</dbReference>
<dbReference type="EMBL" id="QRWT01000008">
    <property type="protein sequence ID" value="RGT52894.1"/>
    <property type="molecule type" value="Genomic_DNA"/>
</dbReference>
<gene>
    <name evidence="1" type="ORF">DWX27_10470</name>
    <name evidence="3" type="ORF">DWZ32_12950</name>
    <name evidence="2" type="ORF">DWZ95_09475</name>
    <name evidence="4" type="ORF">EAJ06_07370</name>
</gene>
<dbReference type="GeneID" id="26160430"/>
<evidence type="ECO:0000313" key="4">
    <source>
        <dbReference type="EMBL" id="RYT81146.1"/>
    </source>
</evidence>
<proteinExistence type="predicted"/>
<accession>A0A3E4INL8</accession>
<evidence type="ECO:0000313" key="3">
    <source>
        <dbReference type="EMBL" id="RHN05880.1"/>
    </source>
</evidence>
<dbReference type="EMBL" id="RCXO01000007">
    <property type="protein sequence ID" value="RYT81146.1"/>
    <property type="molecule type" value="Genomic_DNA"/>
</dbReference>
<reference evidence="5 6" key="1">
    <citation type="submission" date="2018-08" db="EMBL/GenBank/DDBJ databases">
        <title>A genome reference for cultivated species of the human gut microbiota.</title>
        <authorList>
            <person name="Zou Y."/>
            <person name="Xue W."/>
            <person name="Luo G."/>
        </authorList>
    </citation>
    <scope>NUCLEOTIDE SEQUENCE [LARGE SCALE GENOMIC DNA]</scope>
    <source>
        <strain evidence="1 5">AF19-10AC</strain>
        <strain evidence="3 7">AF31-23</strain>
        <strain evidence="2 6">AF36-16BH</strain>
    </source>
</reference>
<evidence type="ECO:0000313" key="6">
    <source>
        <dbReference type="Proteomes" id="UP000285013"/>
    </source>
</evidence>
<dbReference type="Proteomes" id="UP000284772">
    <property type="component" value="Unassembled WGS sequence"/>
</dbReference>
<evidence type="ECO:0000313" key="2">
    <source>
        <dbReference type="EMBL" id="RHL93538.1"/>
    </source>
</evidence>
<evidence type="ECO:0000313" key="5">
    <source>
        <dbReference type="Proteomes" id="UP000284772"/>
    </source>
</evidence>
<dbReference type="OrthoDB" id="1041302at2"/>
<dbReference type="Proteomes" id="UP000286003">
    <property type="component" value="Unassembled WGS sequence"/>
</dbReference>
<evidence type="ECO:0000313" key="7">
    <source>
        <dbReference type="Proteomes" id="UP000286003"/>
    </source>
</evidence>
<dbReference type="Proteomes" id="UP000285013">
    <property type="component" value="Unassembled WGS sequence"/>
</dbReference>
<dbReference type="EMBL" id="QRPE01000008">
    <property type="protein sequence ID" value="RHL93538.1"/>
    <property type="molecule type" value="Genomic_DNA"/>
</dbReference>
<sequence length="76" mass="8736">MKQTKSGKSEIILNTLSPYDSKVQRYLSLSKEIEQLMNNAKDENEGCVSIELVAEFCVLQEELYQEALKKHKEEAN</sequence>
<evidence type="ECO:0000313" key="1">
    <source>
        <dbReference type="EMBL" id="RGT52894.1"/>
    </source>
</evidence>